<dbReference type="RefSeq" id="WP_377031174.1">
    <property type="nucleotide sequence ID" value="NZ_JBHOMY010000118.1"/>
</dbReference>
<keyword evidence="2" id="KW-1185">Reference proteome</keyword>
<reference evidence="1 2" key="1">
    <citation type="submission" date="2024-09" db="EMBL/GenBank/DDBJ databases">
        <title>Nodulacao em especies de Leguminosae Basais da Amazonia e Caracterizacao dos Rizobios e Bacterias Associadas aos Nodulos.</title>
        <authorList>
            <person name="Jambeiro I.C.A."/>
            <person name="Lopes I.S."/>
            <person name="Aguiar E.R.G.R."/>
            <person name="Santos A.F.J."/>
            <person name="Dos Santos J.M.F."/>
            <person name="Gross E."/>
        </authorList>
    </citation>
    <scope>NUCLEOTIDE SEQUENCE [LARGE SCALE GENOMIC DNA]</scope>
    <source>
        <strain evidence="1 2">BRUESC1165</strain>
    </source>
</reference>
<evidence type="ECO:0000313" key="1">
    <source>
        <dbReference type="EMBL" id="MFC1459593.1"/>
    </source>
</evidence>
<dbReference type="Proteomes" id="UP001593940">
    <property type="component" value="Unassembled WGS sequence"/>
</dbReference>
<accession>A0ABV6YE95</accession>
<gene>
    <name evidence="1" type="ORF">ACETIH_23420</name>
</gene>
<comment type="caution">
    <text evidence="1">The sequence shown here is derived from an EMBL/GenBank/DDBJ whole genome shotgun (WGS) entry which is preliminary data.</text>
</comment>
<sequence>MPRRHNHTGRSTTERFVSLPHWTLQSPAWRSLSTVARSVFIELAAIYNGSNNGSLALSARDAGERTNCSKNTAARVFDELIQKGFIDRCSRGHFDRKTPHAAEYRLTMHRCDRTGERSSKRFMNWHPDEP</sequence>
<protein>
    <recommendedName>
        <fullName evidence="3">Helix-turn-helix domain-containing protein</fullName>
    </recommendedName>
</protein>
<organism evidence="1 2">
    <name type="scientific">Microvirga arabica</name>
    <dbReference type="NCBI Taxonomy" id="1128671"/>
    <lineage>
        <taxon>Bacteria</taxon>
        <taxon>Pseudomonadati</taxon>
        <taxon>Pseudomonadota</taxon>
        <taxon>Alphaproteobacteria</taxon>
        <taxon>Hyphomicrobiales</taxon>
        <taxon>Methylobacteriaceae</taxon>
        <taxon>Microvirga</taxon>
    </lineage>
</organism>
<evidence type="ECO:0000313" key="2">
    <source>
        <dbReference type="Proteomes" id="UP001593940"/>
    </source>
</evidence>
<name>A0ABV6YE95_9HYPH</name>
<proteinExistence type="predicted"/>
<dbReference type="EMBL" id="JBHOMY010000118">
    <property type="protein sequence ID" value="MFC1459593.1"/>
    <property type="molecule type" value="Genomic_DNA"/>
</dbReference>
<evidence type="ECO:0008006" key="3">
    <source>
        <dbReference type="Google" id="ProtNLM"/>
    </source>
</evidence>